<accession>A0A2T3ZL66</accession>
<evidence type="ECO:0000313" key="2">
    <source>
        <dbReference type="Proteomes" id="UP000240493"/>
    </source>
</evidence>
<proteinExistence type="predicted"/>
<dbReference type="Proteomes" id="UP000240493">
    <property type="component" value="Unassembled WGS sequence"/>
</dbReference>
<evidence type="ECO:0000313" key="1">
    <source>
        <dbReference type="EMBL" id="PTB45549.1"/>
    </source>
</evidence>
<organism evidence="1 2">
    <name type="scientific">Trichoderma asperellum (strain ATCC 204424 / CBS 433.97 / NBRC 101777)</name>
    <dbReference type="NCBI Taxonomy" id="1042311"/>
    <lineage>
        <taxon>Eukaryota</taxon>
        <taxon>Fungi</taxon>
        <taxon>Dikarya</taxon>
        <taxon>Ascomycota</taxon>
        <taxon>Pezizomycotina</taxon>
        <taxon>Sordariomycetes</taxon>
        <taxon>Hypocreomycetidae</taxon>
        <taxon>Hypocreales</taxon>
        <taxon>Hypocreaceae</taxon>
        <taxon>Trichoderma</taxon>
    </lineage>
</organism>
<reference evidence="1 2" key="1">
    <citation type="submission" date="2016-07" db="EMBL/GenBank/DDBJ databases">
        <title>Multiple horizontal gene transfer events from other fungi enriched the ability of initially mycotrophic Trichoderma (Ascomycota) to feed on dead plant biomass.</title>
        <authorList>
            <consortium name="DOE Joint Genome Institute"/>
            <person name="Aerts A."/>
            <person name="Atanasova L."/>
            <person name="Chenthamara K."/>
            <person name="Zhang J."/>
            <person name="Grujic M."/>
            <person name="Henrissat B."/>
            <person name="Kuo A."/>
            <person name="Salamov A."/>
            <person name="Lipzen A."/>
            <person name="Labutti K."/>
            <person name="Barry K."/>
            <person name="Miao Y."/>
            <person name="Rahimi M.J."/>
            <person name="Shen Q."/>
            <person name="Grigoriev I.V."/>
            <person name="Kubicek C.P."/>
            <person name="Druzhinina I.S."/>
        </authorList>
    </citation>
    <scope>NUCLEOTIDE SEQUENCE [LARGE SCALE GENOMIC DNA]</scope>
    <source>
        <strain evidence="1 2">CBS 433.97</strain>
    </source>
</reference>
<dbReference type="OrthoDB" id="5326346at2759"/>
<keyword evidence="2" id="KW-1185">Reference proteome</keyword>
<dbReference type="STRING" id="1042311.A0A2T3ZL66"/>
<dbReference type="EMBL" id="KZ679257">
    <property type="protein sequence ID" value="PTB45549.1"/>
    <property type="molecule type" value="Genomic_DNA"/>
</dbReference>
<protein>
    <recommendedName>
        <fullName evidence="3">BTB domain-containing protein</fullName>
    </recommendedName>
</protein>
<gene>
    <name evidence="1" type="ORF">M441DRAFT_54598</name>
</gene>
<evidence type="ECO:0008006" key="3">
    <source>
        <dbReference type="Google" id="ProtNLM"/>
    </source>
</evidence>
<sequence length="368" mass="41152">MAMQPTILEVDPEGDTLFILRNPDAPFAVESSFTLWPRALPQYWMPHMKENETSLWLSAIAATPATNNTPEIHMRLSSKHLTLASVYFQKLASSGWIETKVASGYSYTVTAKDWDADSLIILMNIIHGQTQKVPNKIDLEMLAKIAVLVDYYKCHKAVRFFADAWISRLRQPLPSSYSRDLLLRLLVSYIFSEHRVFTALTKTIIYESRGPIHTLGLPIPEDMVYILEVERKQLISGLISSLNSLKTQLSKEEKECSFECSSMSLGALIKGMISMRLDDPQPTEPFNGYSVVAIEKAIGDIKIPNYLGSLRHGSSFSGATHSTYTGGFGSINSYAEKPNCNLEKKIEPIVKQQLESLQGLSLASFPSH</sequence>
<name>A0A2T3ZL66_TRIA4</name>
<dbReference type="AlphaFoldDB" id="A0A2T3ZL66"/>